<proteinExistence type="predicted"/>
<dbReference type="AlphaFoldDB" id="A0A1G7GN31"/>
<organism evidence="1 2">
    <name type="scientific">Ulvibacter litoralis</name>
    <dbReference type="NCBI Taxonomy" id="227084"/>
    <lineage>
        <taxon>Bacteria</taxon>
        <taxon>Pseudomonadati</taxon>
        <taxon>Bacteroidota</taxon>
        <taxon>Flavobacteriia</taxon>
        <taxon>Flavobacteriales</taxon>
        <taxon>Flavobacteriaceae</taxon>
        <taxon>Ulvibacter</taxon>
    </lineage>
</organism>
<dbReference type="RefSeq" id="WP_093144325.1">
    <property type="nucleotide sequence ID" value="NZ_BMWO01000003.1"/>
</dbReference>
<name>A0A1G7GN31_9FLAO</name>
<reference evidence="1 2" key="1">
    <citation type="submission" date="2016-10" db="EMBL/GenBank/DDBJ databases">
        <authorList>
            <person name="de Groot N.N."/>
        </authorList>
    </citation>
    <scope>NUCLEOTIDE SEQUENCE [LARGE SCALE GENOMIC DNA]</scope>
    <source>
        <strain evidence="1 2">DSM 16195</strain>
    </source>
</reference>
<gene>
    <name evidence="1" type="ORF">SAMN05421855_103237</name>
</gene>
<dbReference type="OrthoDB" id="1144234at2"/>
<keyword evidence="2" id="KW-1185">Reference proteome</keyword>
<sequence length="151" mass="17115">MKSSERLEQAIKKLYVAFHNDTLHPECCKSCAVGNICDTSESWKYLTDTHGSLELNYIGTVHQRFGRKMNGYAPKELLQIEAVFLEGCGYSVPLIRNSKRPENPTDKEVLFNGLSATVAFLCQLDGISNVMDYSKLFEFENNKPKHELTFA</sequence>
<accession>A0A1G7GN31</accession>
<protein>
    <recommendedName>
        <fullName evidence="3">Na(+)-translocating NADH-quinone reductase subunit F</fullName>
    </recommendedName>
</protein>
<dbReference type="Proteomes" id="UP000199321">
    <property type="component" value="Unassembled WGS sequence"/>
</dbReference>
<evidence type="ECO:0000313" key="1">
    <source>
        <dbReference type="EMBL" id="SDE89463.1"/>
    </source>
</evidence>
<dbReference type="EMBL" id="FNBA01000003">
    <property type="protein sequence ID" value="SDE89463.1"/>
    <property type="molecule type" value="Genomic_DNA"/>
</dbReference>
<evidence type="ECO:0000313" key="2">
    <source>
        <dbReference type="Proteomes" id="UP000199321"/>
    </source>
</evidence>
<evidence type="ECO:0008006" key="3">
    <source>
        <dbReference type="Google" id="ProtNLM"/>
    </source>
</evidence>